<dbReference type="EMBL" id="JARAWP010000033">
    <property type="protein sequence ID" value="MDX3024227.1"/>
    <property type="molecule type" value="Genomic_DNA"/>
</dbReference>
<dbReference type="PANTHER" id="PTHR43818">
    <property type="entry name" value="BCDNA.GH03377"/>
    <property type="match status" value="1"/>
</dbReference>
<dbReference type="InterPro" id="IPR055170">
    <property type="entry name" value="GFO_IDH_MocA-like_dom"/>
</dbReference>
<dbReference type="InterPro" id="IPR000683">
    <property type="entry name" value="Gfo/Idh/MocA-like_OxRdtase_N"/>
</dbReference>
<dbReference type="Pfam" id="PF22725">
    <property type="entry name" value="GFO_IDH_MocA_C3"/>
    <property type="match status" value="1"/>
</dbReference>
<dbReference type="RefSeq" id="WP_010353500.1">
    <property type="nucleotide sequence ID" value="NZ_BCML01000087.1"/>
</dbReference>
<proteinExistence type="predicted"/>
<evidence type="ECO:0000259" key="3">
    <source>
        <dbReference type="Pfam" id="PF22725"/>
    </source>
</evidence>
<dbReference type="Proteomes" id="UP001282288">
    <property type="component" value="Unassembled WGS sequence"/>
</dbReference>
<feature type="domain" description="Gfo/Idh/MocA-like oxidoreductase N-terminal" evidence="2">
    <location>
        <begin position="7"/>
        <end position="133"/>
    </location>
</feature>
<comment type="caution">
    <text evidence="4">The sequence shown here is derived from an EMBL/GenBank/DDBJ whole genome shotgun (WGS) entry which is preliminary data.</text>
</comment>
<evidence type="ECO:0000256" key="1">
    <source>
        <dbReference type="ARBA" id="ARBA00023002"/>
    </source>
</evidence>
<evidence type="ECO:0000313" key="4">
    <source>
        <dbReference type="EMBL" id="MDX2964936.1"/>
    </source>
</evidence>
<sequence length="396" mass="40826">MSDKPLSVAVIGAGMAGRSHAAGYRNVNTVFGAGLPPVRLAAIADANTALAEDAARRYGFDRALPSWEAVAEDPSIDAVSIVVGNDLHRPIAEALVAAGKHVLCEKPLAGSVEDARAMAELEQGAEVVTAVGYTFRRSPGIAGIRQHVRAGELGDLTLFSGRYWCDYATSPSGPLSWRFKGGPGSGALGDVGSHVIDVAEYVVGPIASVSGASLSTQIAKRPVPLGAVVGHNAAPVSDELGEVGNEDTASFTARFASGLVGTFSVTRTGFGLPNGLAFDVVGVGGRAAFDQHRPAEYLFDDAQPEARTRGARQVVAGPQLPYFAGGVPMEAPGVGVANGDSFTYQARAFLDQVAGVADPLEPCASFADALRTMEIIRAVVESSRRDGASVEVPALS</sequence>
<dbReference type="GO" id="GO:0016491">
    <property type="term" value="F:oxidoreductase activity"/>
    <property type="evidence" value="ECO:0007669"/>
    <property type="project" value="UniProtKB-KW"/>
</dbReference>
<accession>A0AAP6BHQ3</accession>
<evidence type="ECO:0000259" key="2">
    <source>
        <dbReference type="Pfam" id="PF01408"/>
    </source>
</evidence>
<dbReference type="GeneID" id="69812645"/>
<dbReference type="PANTHER" id="PTHR43818:SF11">
    <property type="entry name" value="BCDNA.GH03377"/>
    <property type="match status" value="1"/>
</dbReference>
<evidence type="ECO:0000313" key="6">
    <source>
        <dbReference type="Proteomes" id="UP001272987"/>
    </source>
</evidence>
<protein>
    <submittedName>
        <fullName evidence="4">Gfo/Idh/MocA family oxidoreductase</fullName>
    </submittedName>
</protein>
<dbReference type="Gene3D" id="3.30.360.10">
    <property type="entry name" value="Dihydrodipicolinate Reductase, domain 2"/>
    <property type="match status" value="1"/>
</dbReference>
<dbReference type="SUPFAM" id="SSF55347">
    <property type="entry name" value="Glyceraldehyde-3-phosphate dehydrogenase-like, C-terminal domain"/>
    <property type="match status" value="1"/>
</dbReference>
<dbReference type="InterPro" id="IPR050463">
    <property type="entry name" value="Gfo/Idh/MocA_oxidrdct_glycsds"/>
</dbReference>
<gene>
    <name evidence="4" type="ORF">PV399_35210</name>
    <name evidence="5" type="ORF">PV666_41100</name>
</gene>
<dbReference type="Pfam" id="PF01408">
    <property type="entry name" value="GFO_IDH_MocA"/>
    <property type="match status" value="1"/>
</dbReference>
<dbReference type="SUPFAM" id="SSF51735">
    <property type="entry name" value="NAD(P)-binding Rossmann-fold domains"/>
    <property type="match status" value="1"/>
</dbReference>
<feature type="domain" description="GFO/IDH/MocA-like oxidoreductase" evidence="3">
    <location>
        <begin position="144"/>
        <end position="285"/>
    </location>
</feature>
<name>A0AAP6BHQ3_9ACTN</name>
<dbReference type="AlphaFoldDB" id="A0AAP6BHQ3"/>
<dbReference type="EMBL" id="JARAWC010000035">
    <property type="protein sequence ID" value="MDX2964936.1"/>
    <property type="molecule type" value="Genomic_DNA"/>
</dbReference>
<reference evidence="4 6" key="1">
    <citation type="journal article" date="2023" name="Microb. Genom.">
        <title>Mesoterricola silvestris gen. nov., sp. nov., Mesoterricola sediminis sp. nov., Geothrix oryzae sp. nov., Geothrix edaphica sp. nov., Geothrix rubra sp. nov., and Geothrix limicola sp. nov., six novel members of Acidobacteriota isolated from soils.</title>
        <authorList>
            <person name="Weisberg A.J."/>
            <person name="Pearce E."/>
            <person name="Kramer C.G."/>
            <person name="Chang J.H."/>
            <person name="Clarke C.R."/>
        </authorList>
    </citation>
    <scope>NUCLEOTIDE SEQUENCE</scope>
    <source>
        <strain evidence="5 6">NB05-1H</strain>
        <strain evidence="4">NRRL_B-16521</strain>
    </source>
</reference>
<dbReference type="GO" id="GO:0000166">
    <property type="term" value="F:nucleotide binding"/>
    <property type="evidence" value="ECO:0007669"/>
    <property type="project" value="InterPro"/>
</dbReference>
<evidence type="ECO:0000313" key="5">
    <source>
        <dbReference type="EMBL" id="MDX3024227.1"/>
    </source>
</evidence>
<dbReference type="Proteomes" id="UP001272987">
    <property type="component" value="Unassembled WGS sequence"/>
</dbReference>
<evidence type="ECO:0000313" key="7">
    <source>
        <dbReference type="Proteomes" id="UP001282288"/>
    </source>
</evidence>
<organism evidence="4 7">
    <name type="scientific">Streptomyces acidiscabies</name>
    <dbReference type="NCBI Taxonomy" id="42234"/>
    <lineage>
        <taxon>Bacteria</taxon>
        <taxon>Bacillati</taxon>
        <taxon>Actinomycetota</taxon>
        <taxon>Actinomycetes</taxon>
        <taxon>Kitasatosporales</taxon>
        <taxon>Streptomycetaceae</taxon>
        <taxon>Streptomyces</taxon>
    </lineage>
</organism>
<dbReference type="InterPro" id="IPR036291">
    <property type="entry name" value="NAD(P)-bd_dom_sf"/>
</dbReference>
<keyword evidence="1" id="KW-0560">Oxidoreductase</keyword>
<dbReference type="Gene3D" id="3.40.50.720">
    <property type="entry name" value="NAD(P)-binding Rossmann-like Domain"/>
    <property type="match status" value="1"/>
</dbReference>
<keyword evidence="6" id="KW-1185">Reference proteome</keyword>